<evidence type="ECO:0000313" key="3">
    <source>
        <dbReference type="EMBL" id="AHA36353.1"/>
    </source>
</evidence>
<feature type="region of interest" description="Disordered" evidence="2">
    <location>
        <begin position="1"/>
        <end position="78"/>
    </location>
</feature>
<keyword evidence="1" id="KW-0244">Early protein</keyword>
<name>V5KTV1_EBVG</name>
<protein>
    <submittedName>
        <fullName evidence="3">Post-transcriptional regulator</fullName>
    </submittedName>
</protein>
<feature type="compositionally biased region" description="Basic and acidic residues" evidence="2">
    <location>
        <begin position="132"/>
        <end position="142"/>
    </location>
</feature>
<dbReference type="GO" id="GO:0006355">
    <property type="term" value="P:regulation of DNA-templated transcription"/>
    <property type="evidence" value="ECO:0007669"/>
    <property type="project" value="InterPro"/>
</dbReference>
<accession>V5KTV1</accession>
<gene>
    <name evidence="3" type="primary">BMLF1</name>
    <name evidence="3" type="synonym">BSLF2</name>
    <name evidence="3" type="ORF">HHV4-K4123Mi_BSLF2/BMLF1</name>
</gene>
<feature type="compositionally biased region" description="Low complexity" evidence="2">
    <location>
        <begin position="1"/>
        <end position="15"/>
    </location>
</feature>
<evidence type="ECO:0000256" key="2">
    <source>
        <dbReference type="SAM" id="MobiDB-lite"/>
    </source>
</evidence>
<sequence>MVPSQRLSRTSSISSNEDPAESHILELEAVSDTNTDCDMDPMEGSEEHSTDGEISSSEEEDEDPTPAHAIPARPSSVVITPTSASFVIPRKKWDLQDKTVTLHRSPLCRDEDEKEETGNSSYTRGHKRRRGEVHGCTDESYGKRRHLPPGARAPRAPRAPRVPRAPRSPIAPRSNRATRGPRSESRGAGRSTRKQARQERSQRPLPNKPWFDMSLVKPVSKITFVTLPSPLASLTLEPIQDPFLQSMLAVAAHPEIGAWQKVQPRHELRRSYKTLREFFTKSTNKDTWLDARMQAIQNAGLCTLVAMLEETIFWLQEITYHGDLPLAPAEDILLACAMSLSKVILTKLKELAPCFLPNTRDYNFVKQLFYITCATARQNKVVETLSSSYVKQPLCLLAAYAAVAPAYINANCRRRHDEVEFLGHYIKNYNPGTLSSLLTEAVETHTRDCRSASCSRLVRAILSPGTGSLGLFFVPGLNQ</sequence>
<dbReference type="Pfam" id="PF05459">
    <property type="entry name" value="Herpes_UL69"/>
    <property type="match status" value="1"/>
</dbReference>
<reference evidence="3" key="1">
    <citation type="journal article" date="2013" name="BMC Genomics">
        <title>Identification and characterization of EBV genomes in spontaneously immortalized human peripheral blood B lymphocytes by NGS technology.</title>
        <authorList>
            <person name="Lei H."/>
            <person name="Li T."/>
            <person name="Hung G.C."/>
            <person name="Li B."/>
            <person name="Tsai S."/>
            <person name="Lo S.C."/>
        </authorList>
    </citation>
    <scope>NUCLEOTIDE SEQUENCE</scope>
    <source>
        <strain evidence="3">K4123-Mi</strain>
    </source>
</reference>
<feature type="region of interest" description="Disordered" evidence="2">
    <location>
        <begin position="91"/>
        <end position="210"/>
    </location>
</feature>
<dbReference type="EMBL" id="KC440851">
    <property type="protein sequence ID" value="AHA36353.1"/>
    <property type="molecule type" value="Genomic_DNA"/>
</dbReference>
<dbReference type="InterPro" id="IPR008648">
    <property type="entry name" value="ICP27-like"/>
</dbReference>
<evidence type="ECO:0000256" key="1">
    <source>
        <dbReference type="ARBA" id="ARBA00022518"/>
    </source>
</evidence>
<organism evidence="3">
    <name type="scientific">Epstein-Barr virus (strain GD1)</name>
    <name type="common">HHV-4</name>
    <name type="synonym">Human gammaherpesvirus 4</name>
    <dbReference type="NCBI Taxonomy" id="10376"/>
    <lineage>
        <taxon>Viruses</taxon>
        <taxon>Duplodnaviria</taxon>
        <taxon>Heunggongvirae</taxon>
        <taxon>Peploviricota</taxon>
        <taxon>Herviviricetes</taxon>
        <taxon>Herpesvirales</taxon>
        <taxon>Orthoherpesviridae</taxon>
        <taxon>Gammaherpesvirinae</taxon>
        <taxon>Lymphocryptovirus</taxon>
        <taxon>Lymphocryptovirus humangamma4</taxon>
    </lineage>
</organism>
<feature type="compositionally biased region" description="Acidic residues" evidence="2">
    <location>
        <begin position="35"/>
        <end position="44"/>
    </location>
</feature>
<organismHost>
    <name type="scientific">Homo sapiens</name>
    <name type="common">Human</name>
    <dbReference type="NCBI Taxonomy" id="9606"/>
</organismHost>
<proteinExistence type="predicted"/>